<organism evidence="2 3">
    <name type="scientific">Nitrospira defluvii</name>
    <dbReference type="NCBI Taxonomy" id="330214"/>
    <lineage>
        <taxon>Bacteria</taxon>
        <taxon>Pseudomonadati</taxon>
        <taxon>Nitrospirota</taxon>
        <taxon>Nitrospiria</taxon>
        <taxon>Nitrospirales</taxon>
        <taxon>Nitrospiraceae</taxon>
        <taxon>Nitrospira</taxon>
    </lineage>
</organism>
<dbReference type="Gene3D" id="3.90.550.10">
    <property type="entry name" value="Spore Coat Polysaccharide Biosynthesis Protein SpsA, Chain A"/>
    <property type="match status" value="1"/>
</dbReference>
<dbReference type="InterPro" id="IPR046981">
    <property type="entry name" value="G1P_cyt_trans"/>
</dbReference>
<evidence type="ECO:0000313" key="2">
    <source>
        <dbReference type="EMBL" id="CAE6804070.1"/>
    </source>
</evidence>
<dbReference type="SUPFAM" id="SSF53448">
    <property type="entry name" value="Nucleotide-diphospho-sugar transferases"/>
    <property type="match status" value="1"/>
</dbReference>
<dbReference type="NCBIfam" id="TIGR02623">
    <property type="entry name" value="G1P_cyt_trans"/>
    <property type="match status" value="1"/>
</dbReference>
<proteinExistence type="predicted"/>
<keyword evidence="2" id="KW-0548">Nucleotidyltransferase</keyword>
<dbReference type="InterPro" id="IPR029044">
    <property type="entry name" value="Nucleotide-diphossugar_trans"/>
</dbReference>
<dbReference type="EC" id="2.7.7.33" evidence="2"/>
<dbReference type="PANTHER" id="PTHR47183">
    <property type="entry name" value="GLUCOSE-1-PHOSPHATE CYTIDYLYLTRANSFERASE-RELATED"/>
    <property type="match status" value="1"/>
</dbReference>
<dbReference type="GO" id="GO:0047343">
    <property type="term" value="F:glucose-1-phosphate cytidylyltransferase activity"/>
    <property type="evidence" value="ECO:0007669"/>
    <property type="project" value="UniProtKB-EC"/>
</dbReference>
<dbReference type="InterPro" id="IPR005835">
    <property type="entry name" value="NTP_transferase_dom"/>
</dbReference>
<dbReference type="EMBL" id="CAJNBJ010000022">
    <property type="protein sequence ID" value="CAE6804070.1"/>
    <property type="molecule type" value="Genomic_DNA"/>
</dbReference>
<evidence type="ECO:0000259" key="1">
    <source>
        <dbReference type="Pfam" id="PF00483"/>
    </source>
</evidence>
<dbReference type="Pfam" id="PF00483">
    <property type="entry name" value="NTP_transferase"/>
    <property type="match status" value="1"/>
</dbReference>
<feature type="domain" description="Nucleotidyl transferase" evidence="1">
    <location>
        <begin position="2"/>
        <end position="202"/>
    </location>
</feature>
<dbReference type="PANTHER" id="PTHR47183:SF1">
    <property type="entry name" value="GLUCOSE-1-PHOSPHATE CYTIDYLYLTRANSFERASE"/>
    <property type="match status" value="1"/>
</dbReference>
<keyword evidence="2" id="KW-0808">Transferase</keyword>
<comment type="caution">
    <text evidence="2">The sequence shown here is derived from an EMBL/GenBank/DDBJ whole genome shotgun (WGS) entry which is preliminary data.</text>
</comment>
<reference evidence="2 3" key="1">
    <citation type="submission" date="2021-02" db="EMBL/GenBank/DDBJ databases">
        <authorList>
            <person name="Han P."/>
        </authorList>
    </citation>
    <scope>NUCLEOTIDE SEQUENCE [LARGE SCALE GENOMIC DNA]</scope>
    <source>
        <strain evidence="2">Candidatus Nitrospira sp. ZN2</strain>
    </source>
</reference>
<gene>
    <name evidence="2" type="primary">rfbF</name>
    <name evidence="2" type="ORF">NSPZN2_90003</name>
</gene>
<keyword evidence="3" id="KW-1185">Reference proteome</keyword>
<evidence type="ECO:0000313" key="3">
    <source>
        <dbReference type="Proteomes" id="UP000675880"/>
    </source>
</evidence>
<dbReference type="Proteomes" id="UP000675880">
    <property type="component" value="Unassembled WGS sequence"/>
</dbReference>
<dbReference type="RefSeq" id="WP_213044340.1">
    <property type="nucleotide sequence ID" value="NZ_CAJNBJ010000022.1"/>
</dbReference>
<name>A0ABN7MHH1_9BACT</name>
<protein>
    <submittedName>
        <fullName evidence="2">Glucose-1-phosphate cytidylyltransferase</fullName>
        <ecNumber evidence="2">2.7.7.33</ecNumber>
    </submittedName>
</protein>
<accession>A0ABN7MHH1</accession>
<sequence length="256" mass="29000">MKAVILAGGLGTRLSEETVLRPKPMVEIGGKPILWHIMQIHAVYGVTEFVIALGYKGEMIKEYFLNFFAINNDLSVDLSTGKTMIHDGNQPKWTVHLADTGQTTQTGGRVKRLKKWLENDETFMLTYGDGVADLNISKLIEFHRSHGKIATMTSVRSPARFGRIGFDGDRVTEFFEKPESGEGWINGGFFVLNTKALDYIDGDQTAWEREPVERLAHAGEMVGYKHYGFWSCMDTLKEKSYLEELWNSGKAPWKVW</sequence>
<dbReference type="CDD" id="cd02524">
    <property type="entry name" value="G1P_cytidylyltransferase"/>
    <property type="match status" value="1"/>
</dbReference>
<dbReference type="InterPro" id="IPR013446">
    <property type="entry name" value="G1P_cyt_trans-like"/>
</dbReference>